<reference evidence="5" key="2">
    <citation type="submission" date="2025-08" db="UniProtKB">
        <authorList>
            <consortium name="Ensembl"/>
        </authorList>
    </citation>
    <scope>IDENTIFICATION</scope>
</reference>
<keyword evidence="6" id="KW-1185">Reference proteome</keyword>
<dbReference type="Proteomes" id="UP000005226">
    <property type="component" value="Chromosome 15"/>
</dbReference>
<dbReference type="InterPro" id="IPR001073">
    <property type="entry name" value="C1q_dom"/>
</dbReference>
<organism evidence="5 6">
    <name type="scientific">Takifugu rubripes</name>
    <name type="common">Japanese pufferfish</name>
    <name type="synonym">Fugu rubripes</name>
    <dbReference type="NCBI Taxonomy" id="31033"/>
    <lineage>
        <taxon>Eukaryota</taxon>
        <taxon>Metazoa</taxon>
        <taxon>Chordata</taxon>
        <taxon>Craniata</taxon>
        <taxon>Vertebrata</taxon>
        <taxon>Euteleostomi</taxon>
        <taxon>Actinopterygii</taxon>
        <taxon>Neopterygii</taxon>
        <taxon>Teleostei</taxon>
        <taxon>Neoteleostei</taxon>
        <taxon>Acanthomorphata</taxon>
        <taxon>Eupercaria</taxon>
        <taxon>Tetraodontiformes</taxon>
        <taxon>Tetradontoidea</taxon>
        <taxon>Tetraodontidae</taxon>
        <taxon>Takifugu</taxon>
    </lineage>
</organism>
<dbReference type="AlphaFoldDB" id="A0A674NVY7"/>
<dbReference type="Pfam" id="PF00386">
    <property type="entry name" value="C1q"/>
    <property type="match status" value="1"/>
</dbReference>
<dbReference type="PANTHER" id="PTHR22923">
    <property type="entry name" value="CEREBELLIN-RELATED"/>
    <property type="match status" value="1"/>
</dbReference>
<evidence type="ECO:0000256" key="1">
    <source>
        <dbReference type="ARBA" id="ARBA00004613"/>
    </source>
</evidence>
<protein>
    <submittedName>
        <fullName evidence="5">Cerebellin 17</fullName>
    </submittedName>
</protein>
<evidence type="ECO:0000313" key="5">
    <source>
        <dbReference type="Ensembl" id="ENSTRUP00000077475.1"/>
    </source>
</evidence>
<dbReference type="InterPro" id="IPR050822">
    <property type="entry name" value="Cerebellin_Synaptic_Org"/>
</dbReference>
<dbReference type="Gene3D" id="2.60.120.40">
    <property type="match status" value="1"/>
</dbReference>
<dbReference type="PANTHER" id="PTHR22923:SF102">
    <property type="entry name" value="CEREBELLIN 13-RELATED"/>
    <property type="match status" value="1"/>
</dbReference>
<dbReference type="PROSITE" id="PS50871">
    <property type="entry name" value="C1Q"/>
    <property type="match status" value="1"/>
</dbReference>
<keyword evidence="2" id="KW-0964">Secreted</keyword>
<dbReference type="PRINTS" id="PR00007">
    <property type="entry name" value="COMPLEMNTC1Q"/>
</dbReference>
<keyword evidence="3" id="KW-0732">Signal</keyword>
<gene>
    <name evidence="5" type="primary">LOC115252739</name>
</gene>
<reference evidence="5 6" key="1">
    <citation type="journal article" date="2011" name="Genome Biol. Evol.">
        <title>Integration of the genetic map and genome assembly of fugu facilitates insights into distinct features of genome evolution in teleosts and mammals.</title>
        <authorList>
            <person name="Kai W."/>
            <person name="Kikuchi K."/>
            <person name="Tohari S."/>
            <person name="Chew A.K."/>
            <person name="Tay A."/>
            <person name="Fujiwara A."/>
            <person name="Hosoya S."/>
            <person name="Suetake H."/>
            <person name="Naruse K."/>
            <person name="Brenner S."/>
            <person name="Suzuki Y."/>
            <person name="Venkatesh B."/>
        </authorList>
    </citation>
    <scope>NUCLEOTIDE SEQUENCE [LARGE SCALE GENOMIC DNA]</scope>
</reference>
<dbReference type="SMART" id="SM00110">
    <property type="entry name" value="C1Q"/>
    <property type="match status" value="1"/>
</dbReference>
<reference evidence="5" key="3">
    <citation type="submission" date="2025-09" db="UniProtKB">
        <authorList>
            <consortium name="Ensembl"/>
        </authorList>
    </citation>
    <scope>IDENTIFICATION</scope>
</reference>
<accession>A0A674NVY7</accession>
<evidence type="ECO:0000259" key="4">
    <source>
        <dbReference type="PROSITE" id="PS50871"/>
    </source>
</evidence>
<feature type="domain" description="C1q" evidence="4">
    <location>
        <begin position="46"/>
        <end position="182"/>
    </location>
</feature>
<comment type="subcellular location">
    <subcellularLocation>
        <location evidence="1">Secreted</location>
    </subcellularLocation>
</comment>
<sequence length="182" mass="20249">MMKSDLQTRLSSSEGELVNVKARLDKVEQNGGDGSSSTATYTFLYFSTPKVAFYTALSNAGNIGPFNTDIPLKYQKVFTNIGQAYNINTGYFTAPVKGAYYFQFTLAGFQSFDTGVYVMKNGQIFMYNVEYKRTYNPEYITNSLILELQPGDTVSLVLPRGHSTFDNPNNLSTFSGSLLFTL</sequence>
<dbReference type="Ensembl" id="ENSTRUT00000088637.1">
    <property type="protein sequence ID" value="ENSTRUP00000077475.1"/>
    <property type="gene ID" value="ENSTRUG00000030847.1"/>
</dbReference>
<name>A0A674NVY7_TAKRU</name>
<dbReference type="OMA" id="KNHEILM"/>
<dbReference type="InterPro" id="IPR008983">
    <property type="entry name" value="Tumour_necrosis_fac-like_dom"/>
</dbReference>
<proteinExistence type="predicted"/>
<evidence type="ECO:0000313" key="6">
    <source>
        <dbReference type="Proteomes" id="UP000005226"/>
    </source>
</evidence>
<dbReference type="GeneTree" id="ENSGT00940000163520"/>
<dbReference type="GO" id="GO:0005576">
    <property type="term" value="C:extracellular region"/>
    <property type="evidence" value="ECO:0007669"/>
    <property type="project" value="UniProtKB-SubCell"/>
</dbReference>
<evidence type="ECO:0000256" key="3">
    <source>
        <dbReference type="ARBA" id="ARBA00022729"/>
    </source>
</evidence>
<evidence type="ECO:0000256" key="2">
    <source>
        <dbReference type="ARBA" id="ARBA00022525"/>
    </source>
</evidence>
<dbReference type="SUPFAM" id="SSF49842">
    <property type="entry name" value="TNF-like"/>
    <property type="match status" value="1"/>
</dbReference>